<dbReference type="Gene3D" id="3.40.50.150">
    <property type="entry name" value="Vaccinia Virus protein VP39"/>
    <property type="match status" value="1"/>
</dbReference>
<feature type="domain" description="Methyltransferase type 11" evidence="1">
    <location>
        <begin position="104"/>
        <end position="201"/>
    </location>
</feature>
<keyword evidence="2" id="KW-0489">Methyltransferase</keyword>
<dbReference type="CDD" id="cd02440">
    <property type="entry name" value="AdoMet_MTases"/>
    <property type="match status" value="1"/>
</dbReference>
<sequence length="341" mass="38205">MPATDAPAVDQPDWLWELLGTGGPWDGERQIQGQGYVVRGGIPRSLAAVSAKQSQTEETFGFKWKKRDTFDSAKSRGRMRGWLEERYGAAASHDFLRTGNPVVVDAGCGGALSALEYFSPVLADVRYLGLEISEAVDVAAERFVEHGRQGAFVQADILNPPLADGSVDVIFSEGVLHHTDNTRSALLRLAKLLKLGGRFMFYVYRRKGPVREFTDDFVRDRIHSMSPAEAWQAVEPLTELGMKLGELDVEIELERPNDLLGIPAGRFNVQRLFYWHVAKAFYHPDLTFDELNHINFDWYGPINAQRQSPDEVRSWCGEAGLEVEREVIEDAGITIIARRTV</sequence>
<accession>A0A6G7ZNE7</accession>
<name>A0A6G7ZNE7_9SPHN</name>
<dbReference type="Proteomes" id="UP000502502">
    <property type="component" value="Chromosome"/>
</dbReference>
<dbReference type="KEGG" id="ssin:G7078_06230"/>
<dbReference type="AlphaFoldDB" id="A0A6G7ZNE7"/>
<gene>
    <name evidence="2" type="ORF">G7078_06230</name>
</gene>
<organism evidence="2 3">
    <name type="scientific">Sphingomonas sinipercae</name>
    <dbReference type="NCBI Taxonomy" id="2714944"/>
    <lineage>
        <taxon>Bacteria</taxon>
        <taxon>Pseudomonadati</taxon>
        <taxon>Pseudomonadota</taxon>
        <taxon>Alphaproteobacteria</taxon>
        <taxon>Sphingomonadales</taxon>
        <taxon>Sphingomonadaceae</taxon>
        <taxon>Sphingomonas</taxon>
    </lineage>
</organism>
<evidence type="ECO:0000313" key="2">
    <source>
        <dbReference type="EMBL" id="QIL02426.1"/>
    </source>
</evidence>
<proteinExistence type="predicted"/>
<dbReference type="InterPro" id="IPR013216">
    <property type="entry name" value="Methyltransf_11"/>
</dbReference>
<dbReference type="SUPFAM" id="SSF53335">
    <property type="entry name" value="S-adenosyl-L-methionine-dependent methyltransferases"/>
    <property type="match status" value="1"/>
</dbReference>
<protein>
    <submittedName>
        <fullName evidence="2">Class I SAM-dependent methyltransferase</fullName>
    </submittedName>
</protein>
<dbReference type="GO" id="GO:0008757">
    <property type="term" value="F:S-adenosylmethionine-dependent methyltransferase activity"/>
    <property type="evidence" value="ECO:0007669"/>
    <property type="project" value="InterPro"/>
</dbReference>
<keyword evidence="2" id="KW-0808">Transferase</keyword>
<dbReference type="RefSeq" id="WP_166094112.1">
    <property type="nucleotide sequence ID" value="NZ_CP049871.1"/>
</dbReference>
<evidence type="ECO:0000313" key="3">
    <source>
        <dbReference type="Proteomes" id="UP000502502"/>
    </source>
</evidence>
<dbReference type="PANTHER" id="PTHR43861">
    <property type="entry name" value="TRANS-ACONITATE 2-METHYLTRANSFERASE-RELATED"/>
    <property type="match status" value="1"/>
</dbReference>
<evidence type="ECO:0000259" key="1">
    <source>
        <dbReference type="Pfam" id="PF08241"/>
    </source>
</evidence>
<dbReference type="GO" id="GO:0032259">
    <property type="term" value="P:methylation"/>
    <property type="evidence" value="ECO:0007669"/>
    <property type="project" value="UniProtKB-KW"/>
</dbReference>
<keyword evidence="3" id="KW-1185">Reference proteome</keyword>
<reference evidence="2 3" key="1">
    <citation type="submission" date="2020-03" db="EMBL/GenBank/DDBJ databases">
        <title>Sphingomonas sp. nov., isolated from fish.</title>
        <authorList>
            <person name="Hyun D.-W."/>
            <person name="Bae J.-W."/>
        </authorList>
    </citation>
    <scope>NUCLEOTIDE SEQUENCE [LARGE SCALE GENOMIC DNA]</scope>
    <source>
        <strain evidence="2 3">HDW15C</strain>
    </source>
</reference>
<dbReference type="PANTHER" id="PTHR43861:SF1">
    <property type="entry name" value="TRANS-ACONITATE 2-METHYLTRANSFERASE"/>
    <property type="match status" value="1"/>
</dbReference>
<dbReference type="EMBL" id="CP049871">
    <property type="protein sequence ID" value="QIL02426.1"/>
    <property type="molecule type" value="Genomic_DNA"/>
</dbReference>
<dbReference type="Pfam" id="PF08241">
    <property type="entry name" value="Methyltransf_11"/>
    <property type="match status" value="1"/>
</dbReference>
<dbReference type="InterPro" id="IPR029063">
    <property type="entry name" value="SAM-dependent_MTases_sf"/>
</dbReference>